<gene>
    <name evidence="1" type="ORF">ACFQ2I_21370</name>
</gene>
<dbReference type="SUPFAM" id="SSF53335">
    <property type="entry name" value="S-adenosyl-L-methionine-dependent methyltransferases"/>
    <property type="match status" value="1"/>
</dbReference>
<dbReference type="InterPro" id="IPR029063">
    <property type="entry name" value="SAM-dependent_MTases_sf"/>
</dbReference>
<evidence type="ECO:0000313" key="2">
    <source>
        <dbReference type="Proteomes" id="UP001596989"/>
    </source>
</evidence>
<proteinExistence type="predicted"/>
<name>A0ABW3HWH3_9BACL</name>
<dbReference type="CDD" id="cd02440">
    <property type="entry name" value="AdoMet_MTases"/>
    <property type="match status" value="1"/>
</dbReference>
<dbReference type="EMBL" id="JBHTJZ010000068">
    <property type="protein sequence ID" value="MFD0961892.1"/>
    <property type="molecule type" value="Genomic_DNA"/>
</dbReference>
<reference evidence="2" key="1">
    <citation type="journal article" date="2019" name="Int. J. Syst. Evol. Microbiol.">
        <title>The Global Catalogue of Microorganisms (GCM) 10K type strain sequencing project: providing services to taxonomists for standard genome sequencing and annotation.</title>
        <authorList>
            <consortium name="The Broad Institute Genomics Platform"/>
            <consortium name="The Broad Institute Genome Sequencing Center for Infectious Disease"/>
            <person name="Wu L."/>
            <person name="Ma J."/>
        </authorList>
    </citation>
    <scope>NUCLEOTIDE SEQUENCE [LARGE SCALE GENOMIC DNA]</scope>
    <source>
        <strain evidence="2">CCUG 59129</strain>
    </source>
</reference>
<evidence type="ECO:0000313" key="1">
    <source>
        <dbReference type="EMBL" id="MFD0961892.1"/>
    </source>
</evidence>
<sequence length="289" mass="32957">MMLQSKCYLCDGEQFSLRHTGVRDNPDINVMECENCGLVFLSSFNHINDEYYEESSMLGGAIDLRKYRNNSLNDDQRRFNMMKDSIINKKILDFGCGGGGFLKLAEQIAASVHGVELDNTIRRTLNDIDGIQTMRSIDDVTEKYDVISLFHVLEHLSDPGAILNRLKENITKNGKLIIEVPSANDALLQLYESESFADFTYWSCHLFLFTPETLSKLALNSGYRVQYVKQVQRYPLSNHLHWLSKELPGGHQIWDFMNTPDLHHAYEKQLASIGMCDTLVACLMPQNCS</sequence>
<accession>A0ABW3HWH3</accession>
<dbReference type="Proteomes" id="UP001596989">
    <property type="component" value="Unassembled WGS sequence"/>
</dbReference>
<keyword evidence="2" id="KW-1185">Reference proteome</keyword>
<keyword evidence="1" id="KW-0489">Methyltransferase</keyword>
<dbReference type="Pfam" id="PF13489">
    <property type="entry name" value="Methyltransf_23"/>
    <property type="match status" value="1"/>
</dbReference>
<organism evidence="1 2">
    <name type="scientific">Paenibacillus chungangensis</name>
    <dbReference type="NCBI Taxonomy" id="696535"/>
    <lineage>
        <taxon>Bacteria</taxon>
        <taxon>Bacillati</taxon>
        <taxon>Bacillota</taxon>
        <taxon>Bacilli</taxon>
        <taxon>Bacillales</taxon>
        <taxon>Paenibacillaceae</taxon>
        <taxon>Paenibacillus</taxon>
    </lineage>
</organism>
<dbReference type="EC" id="2.1.1.-" evidence="1"/>
<dbReference type="GO" id="GO:0032259">
    <property type="term" value="P:methylation"/>
    <property type="evidence" value="ECO:0007669"/>
    <property type="project" value="UniProtKB-KW"/>
</dbReference>
<comment type="caution">
    <text evidence="1">The sequence shown here is derived from an EMBL/GenBank/DDBJ whole genome shotgun (WGS) entry which is preliminary data.</text>
</comment>
<keyword evidence="1" id="KW-0808">Transferase</keyword>
<dbReference type="PANTHER" id="PTHR43861">
    <property type="entry name" value="TRANS-ACONITATE 2-METHYLTRANSFERASE-RELATED"/>
    <property type="match status" value="1"/>
</dbReference>
<dbReference type="GO" id="GO:0008168">
    <property type="term" value="F:methyltransferase activity"/>
    <property type="evidence" value="ECO:0007669"/>
    <property type="project" value="UniProtKB-KW"/>
</dbReference>
<protein>
    <submittedName>
        <fullName evidence="1">Class I SAM-dependent methyltransferase</fullName>
        <ecNumber evidence="1">2.1.1.-</ecNumber>
    </submittedName>
</protein>
<dbReference type="Gene3D" id="3.40.50.150">
    <property type="entry name" value="Vaccinia Virus protein VP39"/>
    <property type="match status" value="1"/>
</dbReference>
<dbReference type="RefSeq" id="WP_377567892.1">
    <property type="nucleotide sequence ID" value="NZ_JBHTJZ010000068.1"/>
</dbReference>